<name>A0A1X7L4Q2_9BACL</name>
<evidence type="ECO:0000256" key="2">
    <source>
        <dbReference type="ARBA" id="ARBA00022801"/>
    </source>
</evidence>
<evidence type="ECO:0000313" key="5">
    <source>
        <dbReference type="EMBL" id="SMG48846.1"/>
    </source>
</evidence>
<keyword evidence="2" id="KW-0378">Hydrolase</keyword>
<feature type="domain" description="Mannosylglycerate hydrolase MGH1-like glycoside hydrolase" evidence="4">
    <location>
        <begin position="245"/>
        <end position="551"/>
    </location>
</feature>
<evidence type="ECO:0000256" key="1">
    <source>
        <dbReference type="ARBA" id="ARBA00010833"/>
    </source>
</evidence>
<keyword evidence="6" id="KW-1185">Reference proteome</keyword>
<protein>
    <submittedName>
        <fullName evidence="5">Trehalase</fullName>
    </submittedName>
</protein>
<dbReference type="SUPFAM" id="SSF48208">
    <property type="entry name" value="Six-hairpin glycosidases"/>
    <property type="match status" value="1"/>
</dbReference>
<reference evidence="5 6" key="1">
    <citation type="submission" date="2017-04" db="EMBL/GenBank/DDBJ databases">
        <authorList>
            <person name="Afonso C.L."/>
            <person name="Miller P.J."/>
            <person name="Scott M.A."/>
            <person name="Spackman E."/>
            <person name="Goraichik I."/>
            <person name="Dimitrov K.M."/>
            <person name="Suarez D.L."/>
            <person name="Swayne D.E."/>
        </authorList>
    </citation>
    <scope>NUCLEOTIDE SEQUENCE [LARGE SCALE GENOMIC DNA]</scope>
    <source>
        <strain evidence="5 6">11</strain>
    </source>
</reference>
<dbReference type="InterPro" id="IPR012341">
    <property type="entry name" value="6hp_glycosidase-like_sf"/>
</dbReference>
<comment type="similarity">
    <text evidence="1">Belongs to the glycosyl hydrolase 63 family.</text>
</comment>
<evidence type="ECO:0000256" key="3">
    <source>
        <dbReference type="ARBA" id="ARBA00023295"/>
    </source>
</evidence>
<dbReference type="Gene3D" id="1.50.10.10">
    <property type="match status" value="1"/>
</dbReference>
<dbReference type="InterPro" id="IPR004888">
    <property type="entry name" value="Glycoside_hydrolase_63"/>
</dbReference>
<dbReference type="Pfam" id="PF22422">
    <property type="entry name" value="MGH1-like_GH"/>
    <property type="match status" value="1"/>
</dbReference>
<dbReference type="InterPro" id="IPR008928">
    <property type="entry name" value="6-hairpin_glycosidase_sf"/>
</dbReference>
<dbReference type="InterPro" id="IPR054491">
    <property type="entry name" value="MGH1-like_GH"/>
</dbReference>
<accession>A0A1X7L4Q2</accession>
<dbReference type="RefSeq" id="WP_085495341.1">
    <property type="nucleotide sequence ID" value="NZ_FXAZ01000004.1"/>
</dbReference>
<proteinExistence type="inferred from homology"/>
<dbReference type="PANTHER" id="PTHR10412:SF11">
    <property type="entry name" value="MANNOSYL-OLIGOSACCHARIDE GLUCOSIDASE"/>
    <property type="match status" value="1"/>
</dbReference>
<evidence type="ECO:0000313" key="6">
    <source>
        <dbReference type="Proteomes" id="UP000193834"/>
    </source>
</evidence>
<gene>
    <name evidence="5" type="ORF">SAMN06295960_2990</name>
</gene>
<sequence length="570" mass="65944">MTQPWYLNIAEVPFSRYGSYFAFTYDTKQQLLLRDVHGGDEAPSTLFTMELVKGGQAVPYELEATETRLRIVHKGHPSEYAELCIGDEDIVQGRAQEVGLRLTAVKTRYDSLMPRGTRQWEYHVYAKEIKLMISVLDGAAHVEAPWRMVGNESITLWLNPDEQTCDFAIESYKTVWKKKEYDRYEQACERVDRHYAEWLERMPNVGEQYEPSRRLASYITWSCVVHPEGQLTDYAMYMSKNWMFNIWSWDNCFNALMLSGRDPELAMAQLDLFIHHQDQSGIYADFINDKFLSFNCCKPPIHAWAFKKMRQQHDWFNQPEVVARMYNSLVRATKYWLLYRRTDDSSLPVYTHGNDSGWDNASIFHEGMPVEAPDLTAHLIRQLDILSEMALELQLEVEAAAWKQHADQLYALLMERLYVGGRFVARYQPEDRIIAHQDSLILMLPIVIGYRLPREVTDQLVLGLMERFEAAYGLCTESHASSLYKENGYWLGPIWAPVTYLFIDALQVNGYNEFASRLASKFMKMTLIGGMAENFDPFSGRGLVDPAFTWTSSVFLMLAEQYAAISEANA</sequence>
<dbReference type="OrthoDB" id="9798687at2"/>
<dbReference type="STRING" id="1852522.SAMN06295960_2990"/>
<organism evidence="5 6">
    <name type="scientific">Paenibacillus aquistagni</name>
    <dbReference type="NCBI Taxonomy" id="1852522"/>
    <lineage>
        <taxon>Bacteria</taxon>
        <taxon>Bacillati</taxon>
        <taxon>Bacillota</taxon>
        <taxon>Bacilli</taxon>
        <taxon>Bacillales</taxon>
        <taxon>Paenibacillaceae</taxon>
        <taxon>Paenibacillus</taxon>
    </lineage>
</organism>
<evidence type="ECO:0000259" key="4">
    <source>
        <dbReference type="Pfam" id="PF22422"/>
    </source>
</evidence>
<dbReference type="GO" id="GO:0006487">
    <property type="term" value="P:protein N-linked glycosylation"/>
    <property type="evidence" value="ECO:0007669"/>
    <property type="project" value="TreeGrafter"/>
</dbReference>
<dbReference type="GO" id="GO:0009311">
    <property type="term" value="P:oligosaccharide metabolic process"/>
    <property type="evidence" value="ECO:0007669"/>
    <property type="project" value="InterPro"/>
</dbReference>
<dbReference type="GO" id="GO:0004573">
    <property type="term" value="F:Glc3Man9GlcNAc2 oligosaccharide glucosidase activity"/>
    <property type="evidence" value="ECO:0007669"/>
    <property type="project" value="InterPro"/>
</dbReference>
<dbReference type="Proteomes" id="UP000193834">
    <property type="component" value="Unassembled WGS sequence"/>
</dbReference>
<dbReference type="EMBL" id="FXAZ01000004">
    <property type="protein sequence ID" value="SMG48846.1"/>
    <property type="molecule type" value="Genomic_DNA"/>
</dbReference>
<dbReference type="AlphaFoldDB" id="A0A1X7L4Q2"/>
<dbReference type="PANTHER" id="PTHR10412">
    <property type="entry name" value="MANNOSYL-OLIGOSACCHARIDE GLUCOSIDASE"/>
    <property type="match status" value="1"/>
</dbReference>
<keyword evidence="3" id="KW-0326">Glycosidase</keyword>